<feature type="domain" description="Protein kinase" evidence="13">
    <location>
        <begin position="1"/>
        <end position="263"/>
    </location>
</feature>
<dbReference type="InterPro" id="IPR008271">
    <property type="entry name" value="Ser/Thr_kinase_AS"/>
</dbReference>
<dbReference type="Pfam" id="PF07714">
    <property type="entry name" value="PK_Tyr_Ser-Thr"/>
    <property type="match status" value="1"/>
</dbReference>
<keyword evidence="4" id="KW-1003">Cell membrane</keyword>
<keyword evidence="5" id="KW-0812">Transmembrane</keyword>
<evidence type="ECO:0000256" key="3">
    <source>
        <dbReference type="ARBA" id="ARBA00010217"/>
    </source>
</evidence>
<evidence type="ECO:0000313" key="14">
    <source>
        <dbReference type="EMBL" id="WVZ49994.1"/>
    </source>
</evidence>
<dbReference type="GO" id="GO:0002229">
    <property type="term" value="P:defense response to oomycetes"/>
    <property type="evidence" value="ECO:0007669"/>
    <property type="project" value="UniProtKB-ARBA"/>
</dbReference>
<evidence type="ECO:0000256" key="5">
    <source>
        <dbReference type="ARBA" id="ARBA00022692"/>
    </source>
</evidence>
<proteinExistence type="inferred from homology"/>
<evidence type="ECO:0000256" key="11">
    <source>
        <dbReference type="ARBA" id="ARBA00023170"/>
    </source>
</evidence>
<dbReference type="SMART" id="SM00220">
    <property type="entry name" value="S_TKc"/>
    <property type="match status" value="1"/>
</dbReference>
<dbReference type="GO" id="GO:0005886">
    <property type="term" value="C:plasma membrane"/>
    <property type="evidence" value="ECO:0007669"/>
    <property type="project" value="UniProtKB-SubCell"/>
</dbReference>
<comment type="similarity">
    <text evidence="3">In the C-terminal section; belongs to the protein kinase superfamily. Ser/Thr protein kinase family.</text>
</comment>
<comment type="similarity">
    <text evidence="2">In the N-terminal section; belongs to the leguminous lectin family.</text>
</comment>
<dbReference type="InterPro" id="IPR000719">
    <property type="entry name" value="Prot_kinase_dom"/>
</dbReference>
<dbReference type="SUPFAM" id="SSF56112">
    <property type="entry name" value="Protein kinase-like (PK-like)"/>
    <property type="match status" value="1"/>
</dbReference>
<sequence>GMLPNGGDVAIKINRIGSTQGIQEFRNELKTIPRLQHVNVVKLLGCCAEGNHRILVYEYTERGSLHNIIHELQAGVFLAWPVRFRIIEGIAQGTVYLHRHSRLRVVHGDIKTLNILLDRDMTPMITDFGGAEILNSDADEREAEVRGTLGYLDPEYYRTGIISTKSDVFGFGVTCLSVISAQHAVLDLTGPERKSLSSHAWELWSSGRAMELIDPSLRADSRIREILRCLQIAMLCVQENRADRPTMAEVLMMLTCESMSMALPVPDM</sequence>
<dbReference type="EMBL" id="CP144745">
    <property type="protein sequence ID" value="WVZ49994.1"/>
    <property type="molecule type" value="Genomic_DNA"/>
</dbReference>
<comment type="subcellular location">
    <subcellularLocation>
        <location evidence="1">Cell membrane</location>
        <topology evidence="1">Single-pass type I membrane protein</topology>
    </subcellularLocation>
</comment>
<evidence type="ECO:0000256" key="10">
    <source>
        <dbReference type="ARBA" id="ARBA00023136"/>
    </source>
</evidence>
<evidence type="ECO:0000256" key="9">
    <source>
        <dbReference type="ARBA" id="ARBA00022989"/>
    </source>
</evidence>
<evidence type="ECO:0000256" key="2">
    <source>
        <dbReference type="ARBA" id="ARBA00008536"/>
    </source>
</evidence>
<dbReference type="PANTHER" id="PTHR27006">
    <property type="entry name" value="PROMASTIGOTE SURFACE ANTIGEN PROTEIN PSA"/>
    <property type="match status" value="1"/>
</dbReference>
<dbReference type="Gene3D" id="1.10.510.10">
    <property type="entry name" value="Transferase(Phosphotransferase) domain 1"/>
    <property type="match status" value="1"/>
</dbReference>
<keyword evidence="11" id="KW-0675">Receptor</keyword>
<reference evidence="14 15" key="1">
    <citation type="submission" date="2024-02" db="EMBL/GenBank/DDBJ databases">
        <title>High-quality chromosome-scale genome assembly of Pensacola bahiagrass (Paspalum notatum Flugge var. saurae).</title>
        <authorList>
            <person name="Vega J.M."/>
            <person name="Podio M."/>
            <person name="Orjuela J."/>
            <person name="Siena L.A."/>
            <person name="Pessino S.C."/>
            <person name="Combes M.C."/>
            <person name="Mariac C."/>
            <person name="Albertini E."/>
            <person name="Pupilli F."/>
            <person name="Ortiz J.P.A."/>
            <person name="Leblanc O."/>
        </authorList>
    </citation>
    <scope>NUCLEOTIDE SEQUENCE [LARGE SCALE GENOMIC DNA]</scope>
    <source>
        <strain evidence="14">R1</strain>
        <tissue evidence="14">Leaf</tissue>
    </source>
</reference>
<gene>
    <name evidence="14" type="ORF">U9M48_001295</name>
</gene>
<dbReference type="InterPro" id="IPR011009">
    <property type="entry name" value="Kinase-like_dom_sf"/>
</dbReference>
<dbReference type="PROSITE" id="PS00108">
    <property type="entry name" value="PROTEIN_KINASE_ST"/>
    <property type="match status" value="1"/>
</dbReference>
<organism evidence="14 15">
    <name type="scientific">Paspalum notatum var. saurae</name>
    <dbReference type="NCBI Taxonomy" id="547442"/>
    <lineage>
        <taxon>Eukaryota</taxon>
        <taxon>Viridiplantae</taxon>
        <taxon>Streptophyta</taxon>
        <taxon>Embryophyta</taxon>
        <taxon>Tracheophyta</taxon>
        <taxon>Spermatophyta</taxon>
        <taxon>Magnoliopsida</taxon>
        <taxon>Liliopsida</taxon>
        <taxon>Poales</taxon>
        <taxon>Poaceae</taxon>
        <taxon>PACMAD clade</taxon>
        <taxon>Panicoideae</taxon>
        <taxon>Andropogonodae</taxon>
        <taxon>Paspaleae</taxon>
        <taxon>Paspalinae</taxon>
        <taxon>Paspalum</taxon>
    </lineage>
</organism>
<dbReference type="FunFam" id="1.10.510.10:FF:000240">
    <property type="entry name" value="Lectin-domain containing receptor kinase A4.3"/>
    <property type="match status" value="1"/>
</dbReference>
<evidence type="ECO:0000313" key="15">
    <source>
        <dbReference type="Proteomes" id="UP001341281"/>
    </source>
</evidence>
<evidence type="ECO:0000256" key="1">
    <source>
        <dbReference type="ARBA" id="ARBA00004251"/>
    </source>
</evidence>
<protein>
    <recommendedName>
        <fullName evidence="13">Protein kinase domain-containing protein</fullName>
    </recommendedName>
</protein>
<keyword evidence="9" id="KW-1133">Transmembrane helix</keyword>
<keyword evidence="10" id="KW-0472">Membrane</keyword>
<evidence type="ECO:0000259" key="13">
    <source>
        <dbReference type="PROSITE" id="PS50011"/>
    </source>
</evidence>
<accession>A0AAQ3PFR3</accession>
<evidence type="ECO:0000256" key="7">
    <source>
        <dbReference type="ARBA" id="ARBA00022741"/>
    </source>
</evidence>
<keyword evidence="6" id="KW-0732">Signal</keyword>
<dbReference type="PROSITE" id="PS50011">
    <property type="entry name" value="PROTEIN_KINASE_DOM"/>
    <property type="match status" value="1"/>
</dbReference>
<dbReference type="PANTHER" id="PTHR27006:SF586">
    <property type="entry name" value="CYSTEINE-RICH RECEPTOR-LIKE PROTEIN KINASE 10"/>
    <property type="match status" value="1"/>
</dbReference>
<evidence type="ECO:0000256" key="8">
    <source>
        <dbReference type="ARBA" id="ARBA00022840"/>
    </source>
</evidence>
<dbReference type="Gene3D" id="3.30.200.20">
    <property type="entry name" value="Phosphorylase Kinase, domain 1"/>
    <property type="match status" value="1"/>
</dbReference>
<dbReference type="AlphaFoldDB" id="A0AAQ3PFR3"/>
<keyword evidence="7" id="KW-0547">Nucleotide-binding</keyword>
<dbReference type="InterPro" id="IPR001245">
    <property type="entry name" value="Ser-Thr/Tyr_kinase_cat_dom"/>
</dbReference>
<name>A0AAQ3PFR3_PASNO</name>
<evidence type="ECO:0000256" key="4">
    <source>
        <dbReference type="ARBA" id="ARBA00022475"/>
    </source>
</evidence>
<dbReference type="Proteomes" id="UP001341281">
    <property type="component" value="Chromosome 01"/>
</dbReference>
<keyword evidence="8" id="KW-0067">ATP-binding</keyword>
<dbReference type="GO" id="GO:0005524">
    <property type="term" value="F:ATP binding"/>
    <property type="evidence" value="ECO:0007669"/>
    <property type="project" value="UniProtKB-KW"/>
</dbReference>
<feature type="non-terminal residue" evidence="14">
    <location>
        <position position="268"/>
    </location>
</feature>
<dbReference type="GO" id="GO:0004672">
    <property type="term" value="F:protein kinase activity"/>
    <property type="evidence" value="ECO:0007669"/>
    <property type="project" value="InterPro"/>
</dbReference>
<dbReference type="PIRSF" id="PIRSF000654">
    <property type="entry name" value="Integrin-linked_kinase"/>
    <property type="match status" value="1"/>
</dbReference>
<keyword evidence="15" id="KW-1185">Reference proteome</keyword>
<keyword evidence="12" id="KW-0325">Glycoprotein</keyword>
<evidence type="ECO:0000256" key="12">
    <source>
        <dbReference type="ARBA" id="ARBA00023180"/>
    </source>
</evidence>
<evidence type="ECO:0000256" key="6">
    <source>
        <dbReference type="ARBA" id="ARBA00022729"/>
    </source>
</evidence>